<feature type="compositionally biased region" description="Basic and acidic residues" evidence="1">
    <location>
        <begin position="143"/>
        <end position="157"/>
    </location>
</feature>
<feature type="compositionally biased region" description="Low complexity" evidence="1">
    <location>
        <begin position="358"/>
        <end position="380"/>
    </location>
</feature>
<evidence type="ECO:0000313" key="3">
    <source>
        <dbReference type="EMBL" id="VIO66117.1"/>
    </source>
</evidence>
<feature type="domain" description="Flagellar hook-length control protein-like C-terminal" evidence="2">
    <location>
        <begin position="281"/>
        <end position="355"/>
    </location>
</feature>
<feature type="region of interest" description="Disordered" evidence="1">
    <location>
        <begin position="1"/>
        <end position="202"/>
    </location>
</feature>
<keyword evidence="4" id="KW-1185">Reference proteome</keyword>
<dbReference type="Gene3D" id="3.30.750.140">
    <property type="match status" value="1"/>
</dbReference>
<feature type="compositionally biased region" description="Polar residues" evidence="1">
    <location>
        <begin position="1"/>
        <end position="37"/>
    </location>
</feature>
<evidence type="ECO:0000259" key="2">
    <source>
        <dbReference type="Pfam" id="PF02120"/>
    </source>
</evidence>
<proteinExistence type="predicted"/>
<dbReference type="CDD" id="cd17470">
    <property type="entry name" value="T3SS_Flik_C"/>
    <property type="match status" value="1"/>
</dbReference>
<dbReference type="Pfam" id="PF02120">
    <property type="entry name" value="Flg_hook"/>
    <property type="match status" value="1"/>
</dbReference>
<dbReference type="RefSeq" id="WP_139857833.1">
    <property type="nucleotide sequence ID" value="NZ_CAADFC020000004.1"/>
</dbReference>
<dbReference type="InterPro" id="IPR038610">
    <property type="entry name" value="FliK-like_C_sf"/>
</dbReference>
<dbReference type="AlphaFoldDB" id="A0A508SYF0"/>
<dbReference type="EMBL" id="CAADFC020000004">
    <property type="protein sequence ID" value="VIO66117.1"/>
    <property type="molecule type" value="Genomic_DNA"/>
</dbReference>
<evidence type="ECO:0000256" key="1">
    <source>
        <dbReference type="SAM" id="MobiDB-lite"/>
    </source>
</evidence>
<dbReference type="OrthoDB" id="7676733at2"/>
<feature type="compositionally biased region" description="Basic and acidic residues" evidence="1">
    <location>
        <begin position="52"/>
        <end position="61"/>
    </location>
</feature>
<evidence type="ECO:0000313" key="4">
    <source>
        <dbReference type="Proteomes" id="UP000328092"/>
    </source>
</evidence>
<name>A0A508SYF0_9BRAD</name>
<accession>A0A508SYF0</accession>
<organism evidence="3 4">
    <name type="scientific">Bradyrhizobium ivorense</name>
    <dbReference type="NCBI Taxonomy" id="2511166"/>
    <lineage>
        <taxon>Bacteria</taxon>
        <taxon>Pseudomonadati</taxon>
        <taxon>Pseudomonadota</taxon>
        <taxon>Alphaproteobacteria</taxon>
        <taxon>Hyphomicrobiales</taxon>
        <taxon>Nitrobacteraceae</taxon>
        <taxon>Bradyrhizobium</taxon>
    </lineage>
</organism>
<sequence>MTKLSGTSGQLFSATAETFSRGSRAGTSAAKQATGDKSFQDLIHTVSNQAKRTSDDQDKAVSLKPVALRTRIAELAERDEPRDEPVREQPETAEERHTSPASPTRDHAATLDVPSRLTQPSIVGQELAAAPLVKPQAQPQPAARDKATPDRAERSSTAHDLSATRAPTAANADVVDAGSRPPVDAPRPAASPQADATPKAAPAVSGFETVAANVGRAAKVSAREALPEATKVTVVQQETHLPPLQQFTAPQQVANAVVAELEGAAQPAPAAAPDLASSQSNTPDQPLKILTISLEPPDLGNVTVRLRLVGEAVSVHLAADRKDTSQMLDQQRDSIRELMQSAGYVADVAPVRHGSLDGFQTGSSQSQASFAGQQQSSQPQGGPGGSGTSSGQPQDGAKQPRQEHQNHRETRHDQDVALRDRRGAVYL</sequence>
<dbReference type="Proteomes" id="UP000328092">
    <property type="component" value="Unassembled WGS sequence"/>
</dbReference>
<feature type="compositionally biased region" description="Basic and acidic residues" evidence="1">
    <location>
        <begin position="398"/>
        <end position="427"/>
    </location>
</feature>
<feature type="compositionally biased region" description="Basic and acidic residues" evidence="1">
    <location>
        <begin position="71"/>
        <end position="109"/>
    </location>
</feature>
<comment type="caution">
    <text evidence="3">The sequence shown here is derived from an EMBL/GenBank/DDBJ whole genome shotgun (WGS) entry which is preliminary data.</text>
</comment>
<gene>
    <name evidence="3" type="ORF">CI1B_12290</name>
</gene>
<dbReference type="InterPro" id="IPR021136">
    <property type="entry name" value="Flagellar_hook_control-like_C"/>
</dbReference>
<feature type="region of interest" description="Disordered" evidence="1">
    <location>
        <begin position="355"/>
        <end position="427"/>
    </location>
</feature>
<protein>
    <recommendedName>
        <fullName evidence="2">Flagellar hook-length control protein-like C-terminal domain-containing protein</fullName>
    </recommendedName>
</protein>
<reference evidence="3" key="1">
    <citation type="submission" date="2019-02" db="EMBL/GenBank/DDBJ databases">
        <authorList>
            <person name="Pothier F.J."/>
        </authorList>
    </citation>
    <scope>NUCLEOTIDE SEQUENCE</scope>
    <source>
        <strain evidence="3">CI-1B</strain>
    </source>
</reference>